<name>A0A6C0GRE6_9BACT</name>
<keyword evidence="1" id="KW-0812">Transmembrane</keyword>
<organism evidence="2 3">
    <name type="scientific">Rhodocytophaga rosea</name>
    <dbReference type="NCBI Taxonomy" id="2704465"/>
    <lineage>
        <taxon>Bacteria</taxon>
        <taxon>Pseudomonadati</taxon>
        <taxon>Bacteroidota</taxon>
        <taxon>Cytophagia</taxon>
        <taxon>Cytophagales</taxon>
        <taxon>Rhodocytophagaceae</taxon>
        <taxon>Rhodocytophaga</taxon>
    </lineage>
</organism>
<accession>A0A6C0GRE6</accession>
<dbReference type="Proteomes" id="UP000480178">
    <property type="component" value="Chromosome"/>
</dbReference>
<gene>
    <name evidence="2" type="ORF">GXP67_27770</name>
</gene>
<keyword evidence="3" id="KW-1185">Reference proteome</keyword>
<proteinExistence type="predicted"/>
<dbReference type="AlphaFoldDB" id="A0A6C0GRE6"/>
<feature type="transmembrane region" description="Helical" evidence="1">
    <location>
        <begin position="6"/>
        <end position="27"/>
    </location>
</feature>
<sequence>MKRPPFHPLLFAWISIHLLVMISFISVKGQTTSYTVANHVEIKLKSKQGNFEFGADGMEGRFNNRLSRFEFMLPWNKVYPQKNTRDLRVFNAVFATDTAATENSAEGLRLYVYFPANMRNFTSFSNGRTLFLTGECFIGKTIYKMPVRVEIFYASPMLHYGLDFEIISNFAPIPVDAQQRIILKEVELTMRQGNMQVYFEQ</sequence>
<dbReference type="EMBL" id="CP048222">
    <property type="protein sequence ID" value="QHT70173.1"/>
    <property type="molecule type" value="Genomic_DNA"/>
</dbReference>
<evidence type="ECO:0000256" key="1">
    <source>
        <dbReference type="SAM" id="Phobius"/>
    </source>
</evidence>
<evidence type="ECO:0008006" key="4">
    <source>
        <dbReference type="Google" id="ProtNLM"/>
    </source>
</evidence>
<dbReference type="RefSeq" id="WP_162446155.1">
    <property type="nucleotide sequence ID" value="NZ_CP048222.1"/>
</dbReference>
<protein>
    <recommendedName>
        <fullName evidence="4">YceI family protein</fullName>
    </recommendedName>
</protein>
<reference evidence="2 3" key="1">
    <citation type="submission" date="2020-01" db="EMBL/GenBank/DDBJ databases">
        <authorList>
            <person name="Kim M.K."/>
        </authorList>
    </citation>
    <scope>NUCLEOTIDE SEQUENCE [LARGE SCALE GENOMIC DNA]</scope>
    <source>
        <strain evidence="2 3">172606-1</strain>
    </source>
</reference>
<keyword evidence="1" id="KW-0472">Membrane</keyword>
<evidence type="ECO:0000313" key="3">
    <source>
        <dbReference type="Proteomes" id="UP000480178"/>
    </source>
</evidence>
<dbReference type="KEGG" id="rhoz:GXP67_27770"/>
<evidence type="ECO:0000313" key="2">
    <source>
        <dbReference type="EMBL" id="QHT70173.1"/>
    </source>
</evidence>
<keyword evidence="1" id="KW-1133">Transmembrane helix</keyword>